<dbReference type="PANTHER" id="PTHR36766:SF21">
    <property type="entry name" value="NB-ARC DOMAIN DISEASE RESISTANCE PROTEIN"/>
    <property type="match status" value="1"/>
</dbReference>
<evidence type="ECO:0000256" key="3">
    <source>
        <dbReference type="ARBA" id="ARBA00022821"/>
    </source>
</evidence>
<dbReference type="AlphaFoldDB" id="A0A4D6KW40"/>
<dbReference type="Gramene" id="Vigun03g273800.1.v1.2">
    <property type="protein sequence ID" value="Vigun03g273800.1.v1.2"/>
    <property type="gene ID" value="Vigun03g273800.v1.2"/>
</dbReference>
<dbReference type="Pfam" id="PF05659">
    <property type="entry name" value="RPW8"/>
    <property type="match status" value="1"/>
</dbReference>
<evidence type="ECO:0000313" key="6">
    <source>
        <dbReference type="Proteomes" id="UP000501690"/>
    </source>
</evidence>
<dbReference type="Gene3D" id="1.10.10.10">
    <property type="entry name" value="Winged helix-like DNA-binding domain superfamily/Winged helix DNA-binding domain"/>
    <property type="match status" value="1"/>
</dbReference>
<dbReference type="SUPFAM" id="SSF52540">
    <property type="entry name" value="P-loop containing nucleoside triphosphate hydrolases"/>
    <property type="match status" value="1"/>
</dbReference>
<dbReference type="Pfam" id="PF23598">
    <property type="entry name" value="LRR_14"/>
    <property type="match status" value="1"/>
</dbReference>
<dbReference type="InterPro" id="IPR008808">
    <property type="entry name" value="Powdery_mildew-R_dom"/>
</dbReference>
<dbReference type="GO" id="GO:0043531">
    <property type="term" value="F:ADP binding"/>
    <property type="evidence" value="ECO:0007669"/>
    <property type="project" value="InterPro"/>
</dbReference>
<dbReference type="OrthoDB" id="1375489at2759"/>
<dbReference type="Gene3D" id="1.10.8.430">
    <property type="entry name" value="Helical domain of apoptotic protease-activating factors"/>
    <property type="match status" value="1"/>
</dbReference>
<comment type="similarity">
    <text evidence="1">Belongs to the disease resistance NB-LRR family.</text>
</comment>
<evidence type="ECO:0000256" key="1">
    <source>
        <dbReference type="ARBA" id="ARBA00008894"/>
    </source>
</evidence>
<organism evidence="5 6">
    <name type="scientific">Vigna unguiculata</name>
    <name type="common">Cowpea</name>
    <dbReference type="NCBI Taxonomy" id="3917"/>
    <lineage>
        <taxon>Eukaryota</taxon>
        <taxon>Viridiplantae</taxon>
        <taxon>Streptophyta</taxon>
        <taxon>Embryophyta</taxon>
        <taxon>Tracheophyta</taxon>
        <taxon>Spermatophyta</taxon>
        <taxon>Magnoliopsida</taxon>
        <taxon>eudicotyledons</taxon>
        <taxon>Gunneridae</taxon>
        <taxon>Pentapetalae</taxon>
        <taxon>rosids</taxon>
        <taxon>fabids</taxon>
        <taxon>Fabales</taxon>
        <taxon>Fabaceae</taxon>
        <taxon>Papilionoideae</taxon>
        <taxon>50 kb inversion clade</taxon>
        <taxon>NPAAA clade</taxon>
        <taxon>indigoferoid/millettioid clade</taxon>
        <taxon>Phaseoleae</taxon>
        <taxon>Vigna</taxon>
    </lineage>
</organism>
<dbReference type="Gene3D" id="3.40.50.300">
    <property type="entry name" value="P-loop containing nucleotide triphosphate hydrolases"/>
    <property type="match status" value="1"/>
</dbReference>
<gene>
    <name evidence="5" type="ORF">DEO72_LG2g2002</name>
</gene>
<evidence type="ECO:0000256" key="2">
    <source>
        <dbReference type="ARBA" id="ARBA00022737"/>
    </source>
</evidence>
<keyword evidence="3" id="KW-0611">Plant defense</keyword>
<feature type="domain" description="RPW8" evidence="4">
    <location>
        <begin position="1"/>
        <end position="151"/>
    </location>
</feature>
<dbReference type="Pfam" id="PF00931">
    <property type="entry name" value="NB-ARC"/>
    <property type="match status" value="1"/>
</dbReference>
<dbReference type="PANTHER" id="PTHR36766">
    <property type="entry name" value="PLANT BROAD-SPECTRUM MILDEW RESISTANCE PROTEIN RPW8"/>
    <property type="match status" value="1"/>
</dbReference>
<dbReference type="EMBL" id="CP039346">
    <property type="protein sequence ID" value="QCD81672.1"/>
    <property type="molecule type" value="Genomic_DNA"/>
</dbReference>
<protein>
    <submittedName>
        <fullName evidence="5">Disease resistance protein RPM1</fullName>
    </submittedName>
</protein>
<evidence type="ECO:0000259" key="4">
    <source>
        <dbReference type="PROSITE" id="PS51153"/>
    </source>
</evidence>
<sequence length="812" mass="92059">MGMETFTGAVAGAVIQEGPKQVARLVKKGLNFRESRRNLGSTVHHAIPVAQEIERLDQELGRSEAERAPLLEVLQEGEKLFNARSNVPWWLCCCLPFFQTQLEEALEGVTRSNVNLLPLVARDTQEILLLSRNSVRGKGLKRWLKPPPKPDLIVGLDNPLSHFNKLKKQLLQTGNSVLVLSGLAGYGKTTLATLLCWDDHVRGKFGENILFITVSKTCSLKTIVQSLFLQHYGLVVPDLDLGNDRCAISHLKILAEEIMKSPMLLVLDDVWPNSESLIEAFKVHGLSDYKILVTSRFNVQGFEPACRMEPLSFEDSVTLLHHLALPNDGRSSSLSDDYEEKVDLIPQIAKACYGSPLALELVGGSLRKERLNVWRQKKKKLSKGHPIVESHTEMLAIFKKYLDDGLEDKPIIKECFMDLSLFPEDQKIPVSALIDIWTEQQHKLGGDLEQRQNLKEADAVNIVYDLTDRHLANLVVRNVGIDIDDYCNHRFLLQHDLIKEVVEASQEPYTQRKRLMFDMNENNWSQQRQQNTVATTLSISTSKMSSTERLDNIVKVEVVQVLVLNLRTKEYTLPEFIRKMNELKVLIITNYFDLNCSLINFELVGSLSSLRRIRLERVSVTTFGKWYNLRRLSLYHCNTREAFESDSIPISEALPNLVELCIDYCKDLVTLPTGLCDITRIKKLSITKCMNFIALPNDIGNLENLKTLRLSSCAVFEEIPASIGKLFQLRFLDISGCVSLQNLPEEIGDLQNLERLHMVGCPCKIPSSVSGLENLKNVRCDEETAIPWKEVYKPNLPSLKIEEAYDHSLFLF</sequence>
<keyword evidence="6" id="KW-1185">Reference proteome</keyword>
<evidence type="ECO:0000313" key="5">
    <source>
        <dbReference type="EMBL" id="QCD81672.1"/>
    </source>
</evidence>
<dbReference type="SUPFAM" id="SSF52047">
    <property type="entry name" value="RNI-like"/>
    <property type="match status" value="1"/>
</dbReference>
<dbReference type="InterPro" id="IPR002182">
    <property type="entry name" value="NB-ARC"/>
</dbReference>
<name>A0A4D6KW40_VIGUN</name>
<dbReference type="Proteomes" id="UP000501690">
    <property type="component" value="Linkage Group LG2"/>
</dbReference>
<dbReference type="GO" id="GO:0006952">
    <property type="term" value="P:defense response"/>
    <property type="evidence" value="ECO:0007669"/>
    <property type="project" value="UniProtKB-KW"/>
</dbReference>
<proteinExistence type="inferred from homology"/>
<reference evidence="5 6" key="1">
    <citation type="submission" date="2019-04" db="EMBL/GenBank/DDBJ databases">
        <title>An improved genome assembly and genetic linkage map for asparagus bean, Vigna unguiculata ssp. sesquipedialis.</title>
        <authorList>
            <person name="Xia Q."/>
            <person name="Zhang R."/>
            <person name="Dong Y."/>
        </authorList>
    </citation>
    <scope>NUCLEOTIDE SEQUENCE [LARGE SCALE GENOMIC DNA]</scope>
    <source>
        <tissue evidence="5">Leaf</tissue>
    </source>
</reference>
<accession>A0A4D6KW40</accession>
<dbReference type="InterPro" id="IPR032675">
    <property type="entry name" value="LRR_dom_sf"/>
</dbReference>
<dbReference type="InterPro" id="IPR055414">
    <property type="entry name" value="LRR_R13L4/SHOC2-like"/>
</dbReference>
<dbReference type="InterPro" id="IPR042197">
    <property type="entry name" value="Apaf_helical"/>
</dbReference>
<dbReference type="InterPro" id="IPR027417">
    <property type="entry name" value="P-loop_NTPase"/>
</dbReference>
<dbReference type="PROSITE" id="PS51153">
    <property type="entry name" value="RPW8"/>
    <property type="match status" value="1"/>
</dbReference>
<dbReference type="InterPro" id="IPR036388">
    <property type="entry name" value="WH-like_DNA-bd_sf"/>
</dbReference>
<keyword evidence="2" id="KW-0677">Repeat</keyword>
<dbReference type="Gene3D" id="3.80.10.10">
    <property type="entry name" value="Ribonuclease Inhibitor"/>
    <property type="match status" value="1"/>
</dbReference>
<dbReference type="PRINTS" id="PR00364">
    <property type="entry name" value="DISEASERSIST"/>
</dbReference>